<dbReference type="EMBL" id="KN824303">
    <property type="protein sequence ID" value="KIM26853.1"/>
    <property type="molecule type" value="Genomic_DNA"/>
</dbReference>
<dbReference type="Proteomes" id="UP000054097">
    <property type="component" value="Unassembled WGS sequence"/>
</dbReference>
<organism evidence="1 2">
    <name type="scientific">Serendipita vermifera MAFF 305830</name>
    <dbReference type="NCBI Taxonomy" id="933852"/>
    <lineage>
        <taxon>Eukaryota</taxon>
        <taxon>Fungi</taxon>
        <taxon>Dikarya</taxon>
        <taxon>Basidiomycota</taxon>
        <taxon>Agaricomycotina</taxon>
        <taxon>Agaricomycetes</taxon>
        <taxon>Sebacinales</taxon>
        <taxon>Serendipitaceae</taxon>
        <taxon>Serendipita</taxon>
    </lineage>
</organism>
<evidence type="ECO:0000313" key="2">
    <source>
        <dbReference type="Proteomes" id="UP000054097"/>
    </source>
</evidence>
<gene>
    <name evidence="1" type="ORF">M408DRAFT_72146</name>
</gene>
<dbReference type="SUPFAM" id="SSF52047">
    <property type="entry name" value="RNI-like"/>
    <property type="match status" value="1"/>
</dbReference>
<accession>A0A0C2WKJ3</accession>
<protein>
    <recommendedName>
        <fullName evidence="3">F-box domain-containing protein</fullName>
    </recommendedName>
</protein>
<evidence type="ECO:0008006" key="3">
    <source>
        <dbReference type="Google" id="ProtNLM"/>
    </source>
</evidence>
<name>A0A0C2WKJ3_SERVB</name>
<dbReference type="HOGENOM" id="CLU_618359_0_0_1"/>
<proteinExistence type="predicted"/>
<sequence>MGDSALNRAPVEIWERILLEVISRITTPIFETSCTPSNYLAFKRTCGDGDTIVYQHEYKESERSRRALRRVCRAWRAIADRWDNRERWIRVSALDKQISEERWRGAQRVEFVSPSGMGIWNGNGTKAHETGGLRAVLFDWRLLGLPGGSGMRLRRLEMLHITESGFGSVIQGLCGAASSLTCLRSLSLSVPTKSSSSLHAISEHFHRLTHLTLRMTFTQKLTDFPDFDSDDELDSQSEDDGGRAASHILRFPKLEVLFLFPVRHCFDLTNWVLPVLRHVHVRPVGGIWGRTILPFLERHASTIETLDMDDVSTSAIPLYTSGLAETSNVDTDTLDFWDTFAHLKLLRCKIGRNGFSTYPDQHHAFECLVSANPVVTADDFTAVLGPWVHDDRVKKLKSIVLFGPYMSRGAFTQKGPVRAILQQLRWNGTRLLNPAGREWIDMP</sequence>
<evidence type="ECO:0000313" key="1">
    <source>
        <dbReference type="EMBL" id="KIM26853.1"/>
    </source>
</evidence>
<reference evidence="1 2" key="1">
    <citation type="submission" date="2014-04" db="EMBL/GenBank/DDBJ databases">
        <authorList>
            <consortium name="DOE Joint Genome Institute"/>
            <person name="Kuo A."/>
            <person name="Zuccaro A."/>
            <person name="Kohler A."/>
            <person name="Nagy L.G."/>
            <person name="Floudas D."/>
            <person name="Copeland A."/>
            <person name="Barry K.W."/>
            <person name="Cichocki N."/>
            <person name="Veneault-Fourrey C."/>
            <person name="LaButti K."/>
            <person name="Lindquist E.A."/>
            <person name="Lipzen A."/>
            <person name="Lundell T."/>
            <person name="Morin E."/>
            <person name="Murat C."/>
            <person name="Sun H."/>
            <person name="Tunlid A."/>
            <person name="Henrissat B."/>
            <person name="Grigoriev I.V."/>
            <person name="Hibbett D.S."/>
            <person name="Martin F."/>
            <person name="Nordberg H.P."/>
            <person name="Cantor M.N."/>
            <person name="Hua S.X."/>
        </authorList>
    </citation>
    <scope>NUCLEOTIDE SEQUENCE [LARGE SCALE GENOMIC DNA]</scope>
    <source>
        <strain evidence="1 2">MAFF 305830</strain>
    </source>
</reference>
<dbReference type="InterPro" id="IPR032675">
    <property type="entry name" value="LRR_dom_sf"/>
</dbReference>
<dbReference type="AlphaFoldDB" id="A0A0C2WKJ3"/>
<keyword evidence="2" id="KW-1185">Reference proteome</keyword>
<reference evidence="2" key="2">
    <citation type="submission" date="2015-01" db="EMBL/GenBank/DDBJ databases">
        <title>Evolutionary Origins and Diversification of the Mycorrhizal Mutualists.</title>
        <authorList>
            <consortium name="DOE Joint Genome Institute"/>
            <consortium name="Mycorrhizal Genomics Consortium"/>
            <person name="Kohler A."/>
            <person name="Kuo A."/>
            <person name="Nagy L.G."/>
            <person name="Floudas D."/>
            <person name="Copeland A."/>
            <person name="Barry K.W."/>
            <person name="Cichocki N."/>
            <person name="Veneault-Fourrey C."/>
            <person name="LaButti K."/>
            <person name="Lindquist E.A."/>
            <person name="Lipzen A."/>
            <person name="Lundell T."/>
            <person name="Morin E."/>
            <person name="Murat C."/>
            <person name="Riley R."/>
            <person name="Ohm R."/>
            <person name="Sun H."/>
            <person name="Tunlid A."/>
            <person name="Henrissat B."/>
            <person name="Grigoriev I.V."/>
            <person name="Hibbett D.S."/>
            <person name="Martin F."/>
        </authorList>
    </citation>
    <scope>NUCLEOTIDE SEQUENCE [LARGE SCALE GENOMIC DNA]</scope>
    <source>
        <strain evidence="2">MAFF 305830</strain>
    </source>
</reference>
<dbReference type="OrthoDB" id="3134817at2759"/>
<dbReference type="Gene3D" id="3.80.10.10">
    <property type="entry name" value="Ribonuclease Inhibitor"/>
    <property type="match status" value="1"/>
</dbReference>